<evidence type="ECO:0000259" key="1">
    <source>
        <dbReference type="Pfam" id="PF01266"/>
    </source>
</evidence>
<evidence type="ECO:0000313" key="3">
    <source>
        <dbReference type="Proteomes" id="UP000633509"/>
    </source>
</evidence>
<dbReference type="Gene3D" id="3.50.50.60">
    <property type="entry name" value="FAD/NAD(P)-binding domain"/>
    <property type="match status" value="1"/>
</dbReference>
<dbReference type="PANTHER" id="PTHR13847:SF281">
    <property type="entry name" value="FAD DEPENDENT OXIDOREDUCTASE DOMAIN-CONTAINING PROTEIN"/>
    <property type="match status" value="1"/>
</dbReference>
<dbReference type="Proteomes" id="UP000633509">
    <property type="component" value="Unassembled WGS sequence"/>
</dbReference>
<protein>
    <submittedName>
        <fullName evidence="2">Glycine/D-amino acid oxidase-like deaminating enzyme</fullName>
    </submittedName>
</protein>
<comment type="caution">
    <text evidence="2">The sequence shown here is derived from an EMBL/GenBank/DDBJ whole genome shotgun (WGS) entry which is preliminary data.</text>
</comment>
<sequence>MKLTSYWLDTAEPAGDFRRAELPGQVDVAVIGAGLTGLSAALHLARRGARVAVLESHTVGWGASGRNGGMATTGLAISFPAAVKRYGPERATAMFTAYDDAIDTIEKIVTDEEIACDFVRSGKLTLAAKPAHYAALERSAEMIERLVGRSVHLVPRGRMRDELGSDRYHGAQVDPNGAGAHVGKLVMGLARAAAGHGALVAENAAVTGVRRLGPGHGHRVQTTRGVLTASEVLIATSGYTGSLTPWLRRRIVPVGSFIVVTEPLPDDLVAQLMPHRRMASDTKNLLYYFRPTPDNRLLFGGRARFALSDAQSDLKSGEILRRAVTEVFPRLRDVRLDYCWGGLVDMTMDQMVHAGVRDGMHYSVGYSGHGVQMATHMGKVMADVIGGDPTVNPWKGLAFPPVPGHFGPPWFLPAAGAFFRALDAVR</sequence>
<reference evidence="2 3" key="1">
    <citation type="submission" date="2020-10" db="EMBL/GenBank/DDBJ databases">
        <title>Sequencing the genomes of 1000 actinobacteria strains.</title>
        <authorList>
            <person name="Klenk H.-P."/>
        </authorList>
    </citation>
    <scope>NUCLEOTIDE SEQUENCE [LARGE SCALE GENOMIC DNA]</scope>
    <source>
        <strain evidence="2 3">DSM 43173</strain>
    </source>
</reference>
<dbReference type="Pfam" id="PF01266">
    <property type="entry name" value="DAO"/>
    <property type="match status" value="1"/>
</dbReference>
<name>A0ABR9LM88_9ACTN</name>
<gene>
    <name evidence="2" type="ORF">H4W80_000038</name>
</gene>
<organism evidence="2 3">
    <name type="scientific">Nonomuraea angiospora</name>
    <dbReference type="NCBI Taxonomy" id="46172"/>
    <lineage>
        <taxon>Bacteria</taxon>
        <taxon>Bacillati</taxon>
        <taxon>Actinomycetota</taxon>
        <taxon>Actinomycetes</taxon>
        <taxon>Streptosporangiales</taxon>
        <taxon>Streptosporangiaceae</taxon>
        <taxon>Nonomuraea</taxon>
    </lineage>
</organism>
<accession>A0ABR9LM88</accession>
<keyword evidence="3" id="KW-1185">Reference proteome</keyword>
<dbReference type="InterPro" id="IPR006076">
    <property type="entry name" value="FAD-dep_OxRdtase"/>
</dbReference>
<dbReference type="SUPFAM" id="SSF51905">
    <property type="entry name" value="FAD/NAD(P)-binding domain"/>
    <property type="match status" value="1"/>
</dbReference>
<dbReference type="RefSeq" id="WP_192783181.1">
    <property type="nucleotide sequence ID" value="NZ_JADBEK010000001.1"/>
</dbReference>
<dbReference type="InterPro" id="IPR036188">
    <property type="entry name" value="FAD/NAD-bd_sf"/>
</dbReference>
<evidence type="ECO:0000313" key="2">
    <source>
        <dbReference type="EMBL" id="MBE1581780.1"/>
    </source>
</evidence>
<feature type="domain" description="FAD dependent oxidoreductase" evidence="1">
    <location>
        <begin position="27"/>
        <end position="383"/>
    </location>
</feature>
<dbReference type="Gene3D" id="3.30.9.10">
    <property type="entry name" value="D-Amino Acid Oxidase, subunit A, domain 2"/>
    <property type="match status" value="1"/>
</dbReference>
<dbReference type="PANTHER" id="PTHR13847">
    <property type="entry name" value="SARCOSINE DEHYDROGENASE-RELATED"/>
    <property type="match status" value="1"/>
</dbReference>
<dbReference type="EMBL" id="JADBEK010000001">
    <property type="protein sequence ID" value="MBE1581780.1"/>
    <property type="molecule type" value="Genomic_DNA"/>
</dbReference>
<proteinExistence type="predicted"/>